<keyword evidence="1" id="KW-0812">Transmembrane</keyword>
<keyword evidence="1" id="KW-0472">Membrane</keyword>
<sequence>MSLDANSWSAIASAFAAAGSLAVAGFSYFQQRANNRNNEVEKNIDRLIALAGQANLISSLKDSSGRDFRQAANLSYAIDAAATRIIKLIDKLKLGDDESREIAGYFTDHLSFIVLEELRTKEIPQFKMDVSYSIDDVQHIQFIWKRAADFLLHDKRPD</sequence>
<dbReference type="EMBL" id="CP158292">
    <property type="protein sequence ID" value="XBV43263.1"/>
    <property type="molecule type" value="Genomic_DNA"/>
</dbReference>
<evidence type="ECO:0008006" key="3">
    <source>
        <dbReference type="Google" id="ProtNLM"/>
    </source>
</evidence>
<name>A0AAU7TRT4_9GAMM</name>
<dbReference type="AlphaFoldDB" id="A0AAU7TRT4"/>
<protein>
    <recommendedName>
        <fullName evidence="3">DUF4760 domain-containing protein</fullName>
    </recommendedName>
</protein>
<feature type="transmembrane region" description="Helical" evidence="1">
    <location>
        <begin position="6"/>
        <end position="29"/>
    </location>
</feature>
<evidence type="ECO:0000313" key="2">
    <source>
        <dbReference type="EMBL" id="XBV43263.1"/>
    </source>
</evidence>
<reference evidence="2" key="1">
    <citation type="submission" date="2024-06" db="EMBL/GenBank/DDBJ databases">
        <title>Multiomics insights into the TNT degradation mechanism by Pantoea sp. BJ2 isolated from an ammunition destruction site.</title>
        <authorList>
            <person name="Luo J."/>
        </authorList>
    </citation>
    <scope>NUCLEOTIDE SEQUENCE</scope>
    <source>
        <strain evidence="2">BJ2</strain>
    </source>
</reference>
<evidence type="ECO:0000256" key="1">
    <source>
        <dbReference type="SAM" id="Phobius"/>
    </source>
</evidence>
<proteinExistence type="predicted"/>
<keyword evidence="1" id="KW-1133">Transmembrane helix</keyword>
<dbReference type="RefSeq" id="WP_350260798.1">
    <property type="nucleotide sequence ID" value="NZ_CP158292.1"/>
</dbReference>
<gene>
    <name evidence="2" type="ORF">AAF463_11605</name>
</gene>
<organism evidence="2">
    <name type="scientific">Pantoea sp. BJ2</name>
    <dbReference type="NCBI Taxonomy" id="3141322"/>
    <lineage>
        <taxon>Bacteria</taxon>
        <taxon>Pseudomonadati</taxon>
        <taxon>Pseudomonadota</taxon>
        <taxon>Gammaproteobacteria</taxon>
        <taxon>Enterobacterales</taxon>
        <taxon>Erwiniaceae</taxon>
        <taxon>Pantoea</taxon>
    </lineage>
</organism>
<accession>A0AAU7TRT4</accession>